<comment type="caution">
    <text evidence="1">The sequence shown here is derived from an EMBL/GenBank/DDBJ whole genome shotgun (WGS) entry which is preliminary data.</text>
</comment>
<evidence type="ECO:0000313" key="1">
    <source>
        <dbReference type="EMBL" id="OTI63257.1"/>
    </source>
</evidence>
<proteinExistence type="predicted"/>
<evidence type="ECO:0000313" key="2">
    <source>
        <dbReference type="Proteomes" id="UP000194857"/>
    </source>
</evidence>
<protein>
    <submittedName>
        <fullName evidence="1">Uncharacterized protein</fullName>
    </submittedName>
</protein>
<name>A0A241XS66_PSEAI</name>
<sequence length="101" mass="10932">MDTQALEAQIAAEDAVFAQMDAESAARRVFQALIDEVEAVERRLNLVGALACLVTIEQNAETDPQKPTYWRDMHSAAGGTIGALAELEGIDINAELGRVIY</sequence>
<accession>A0A241XS66</accession>
<dbReference type="RefSeq" id="WP_065327758.1">
    <property type="nucleotide sequence ID" value="NZ_NFFZ01000004.1"/>
</dbReference>
<dbReference type="AlphaFoldDB" id="A0A241XS66"/>
<dbReference type="EMBL" id="NFFZ01000004">
    <property type="protein sequence ID" value="OTI63257.1"/>
    <property type="molecule type" value="Genomic_DNA"/>
</dbReference>
<reference evidence="2" key="1">
    <citation type="submission" date="2017-05" db="EMBL/GenBank/DDBJ databases">
        <authorList>
            <person name="Giani T."/>
            <person name="Arena F."/>
            <person name="Pollini S."/>
            <person name="Di Pilato V."/>
            <person name="D'Andrea M.M."/>
            <person name="Henrici De Angelis L."/>
            <person name="Bassetti M."/>
            <person name="Rossolini G.M."/>
        </authorList>
    </citation>
    <scope>NUCLEOTIDE SEQUENCE [LARGE SCALE GENOMIC DNA]</scope>
    <source>
        <strain evidence="2">S567_C10_BS</strain>
    </source>
</reference>
<organism evidence="1 2">
    <name type="scientific">Pseudomonas aeruginosa</name>
    <dbReference type="NCBI Taxonomy" id="287"/>
    <lineage>
        <taxon>Bacteria</taxon>
        <taxon>Pseudomonadati</taxon>
        <taxon>Pseudomonadota</taxon>
        <taxon>Gammaproteobacteria</taxon>
        <taxon>Pseudomonadales</taxon>
        <taxon>Pseudomonadaceae</taxon>
        <taxon>Pseudomonas</taxon>
    </lineage>
</organism>
<gene>
    <name evidence="1" type="ORF">CAZ10_10530</name>
</gene>
<dbReference type="Proteomes" id="UP000194857">
    <property type="component" value="Unassembled WGS sequence"/>
</dbReference>